<dbReference type="InterPro" id="IPR022677">
    <property type="entry name" value="NMT_C"/>
</dbReference>
<feature type="region of interest" description="Disordered" evidence="9">
    <location>
        <begin position="504"/>
        <end position="543"/>
    </location>
</feature>
<comment type="similarity">
    <text evidence="1 8">Belongs to the NMT family.</text>
</comment>
<keyword evidence="6 7" id="KW-0012">Acyltransferase</keyword>
<dbReference type="FunFam" id="3.40.630.30:FF:000042">
    <property type="entry name" value="Glycylpeptide N-tetradecanoyltransferase"/>
    <property type="match status" value="1"/>
</dbReference>
<evidence type="ECO:0000256" key="5">
    <source>
        <dbReference type="ARBA" id="ARBA00022679"/>
    </source>
</evidence>
<comment type="catalytic activity">
    <reaction evidence="7">
        <text>N-terminal glycyl-[protein] + tetradecanoyl-CoA = N-tetradecanoylglycyl-[protein] + CoA + H(+)</text>
        <dbReference type="Rhea" id="RHEA:15521"/>
        <dbReference type="Rhea" id="RHEA-COMP:12666"/>
        <dbReference type="Rhea" id="RHEA-COMP:12667"/>
        <dbReference type="ChEBI" id="CHEBI:15378"/>
        <dbReference type="ChEBI" id="CHEBI:57287"/>
        <dbReference type="ChEBI" id="CHEBI:57385"/>
        <dbReference type="ChEBI" id="CHEBI:64723"/>
        <dbReference type="ChEBI" id="CHEBI:133050"/>
        <dbReference type="EC" id="2.3.1.97"/>
    </reaction>
</comment>
<dbReference type="SUPFAM" id="SSF55729">
    <property type="entry name" value="Acyl-CoA N-acyltransferases (Nat)"/>
    <property type="match status" value="2"/>
</dbReference>
<evidence type="ECO:0000256" key="7">
    <source>
        <dbReference type="RuleBase" id="RU000586"/>
    </source>
</evidence>
<dbReference type="EMBL" id="JMSN01000067">
    <property type="protein sequence ID" value="KDN42730.1"/>
    <property type="molecule type" value="Genomic_DNA"/>
</dbReference>
<dbReference type="InParanoid" id="A0A066VVZ6"/>
<comment type="caution">
    <text evidence="12">The sequence shown here is derived from an EMBL/GenBank/DDBJ whole genome shotgun (WGS) entry which is preliminary data.</text>
</comment>
<gene>
    <name evidence="12" type="ORF">K437DRAFT_257757</name>
</gene>
<dbReference type="InterPro" id="IPR016181">
    <property type="entry name" value="Acyl_CoA_acyltransferase"/>
</dbReference>
<sequence>MVQPTAAGFKPGEQSDDRTTSPSVQPSRDKPTPVAATERRPGAAEEDEGEDHAGDDADGATGTDGLSAKQRKKQKYKAKLKKKLGIGQNADESGSPGAKSASTGNAQDRELSEQVLDSIKAAVAKEHGAGAAQNVNRTNLAKLLAAMNLERDLLVKRQEEKAKLSTQKQIAEHKFWKTQPVAKPEDGPTEQDGPIEPNQPAHLVRQEPYPLPSDFEWVQVDIDDAEQLKEVYELLIANYIEDDDASLRFRYSPEFLNWVLRHPGYHKTWHIGVRVKSTGKMVAFISGIPHELRVRDQSYHSVEINFLCVHKKLRSKRLAPMLIKEVTRQCHLTGVFQAIYTGGIVIPTPMSCARYYHRTLNALKLLEIGFAAVPQNMSKDAWAKRYVLPPQPRTKGLREMREVDVKPVGKLTRRFMRKYDMAPRFSDEEVRHLFLSGRGEEAGAGKREKQVTWSYVVENEEGRITDMFSFYSLPSSILDNAKHTVLNAAYLFYYATDVGFSDHRPSASAGGTSSSTSSSASPSVNPSSSPYATAPIPESTEGLEPWKKSHITGLSADEAADEDGVLRWDHEGREVKDKIKKRLNELVNDLLILAKQEGFDVVNCLTVMDNPLFLSEQKFGPGDGFLRFYLFNWRVKPIQGGIGSRAGEAEFDPVAQYVNAQHKAFASASGGDKAMSIQDEIARVMQTRQRPEEYGSGNGIVMV</sequence>
<proteinExistence type="inferred from homology"/>
<evidence type="ECO:0000313" key="12">
    <source>
        <dbReference type="EMBL" id="KDN42730.1"/>
    </source>
</evidence>
<dbReference type="PANTHER" id="PTHR11377:SF5">
    <property type="entry name" value="GLYCYLPEPTIDE N-TETRADECANOYLTRANSFERASE"/>
    <property type="match status" value="1"/>
</dbReference>
<evidence type="ECO:0000256" key="8">
    <source>
        <dbReference type="RuleBase" id="RU004178"/>
    </source>
</evidence>
<dbReference type="RefSeq" id="XP_013242154.1">
    <property type="nucleotide sequence ID" value="XM_013386700.1"/>
</dbReference>
<evidence type="ECO:0000256" key="3">
    <source>
        <dbReference type="ARBA" id="ARBA00012923"/>
    </source>
</evidence>
<dbReference type="EC" id="2.3.1.97" evidence="3 7"/>
<feature type="compositionally biased region" description="Basic residues" evidence="9">
    <location>
        <begin position="69"/>
        <end position="84"/>
    </location>
</feature>
<feature type="region of interest" description="Disordered" evidence="9">
    <location>
        <begin position="1"/>
        <end position="113"/>
    </location>
</feature>
<dbReference type="PANTHER" id="PTHR11377">
    <property type="entry name" value="N-MYRISTOYL TRANSFERASE"/>
    <property type="match status" value="1"/>
</dbReference>
<dbReference type="Pfam" id="PF02799">
    <property type="entry name" value="NMT_C"/>
    <property type="match status" value="2"/>
</dbReference>
<evidence type="ECO:0000259" key="11">
    <source>
        <dbReference type="Pfam" id="PF02799"/>
    </source>
</evidence>
<dbReference type="InterPro" id="IPR022678">
    <property type="entry name" value="NMT_CS"/>
</dbReference>
<feature type="compositionally biased region" description="Low complexity" evidence="9">
    <location>
        <begin position="506"/>
        <end position="530"/>
    </location>
</feature>
<evidence type="ECO:0000259" key="10">
    <source>
        <dbReference type="Pfam" id="PF01233"/>
    </source>
</evidence>
<protein>
    <recommendedName>
        <fullName evidence="4 7">Glycylpeptide N-tetradecanoyltransferase</fullName>
        <ecNumber evidence="3 7">2.3.1.97</ecNumber>
    </recommendedName>
</protein>
<name>A0A066VVZ6_TILAU</name>
<dbReference type="HOGENOM" id="CLU_022882_2_0_1"/>
<dbReference type="PROSITE" id="PS00976">
    <property type="entry name" value="NMT_2"/>
    <property type="match status" value="1"/>
</dbReference>
<evidence type="ECO:0000256" key="2">
    <source>
        <dbReference type="ARBA" id="ARBA00011245"/>
    </source>
</evidence>
<evidence type="ECO:0000256" key="6">
    <source>
        <dbReference type="ARBA" id="ARBA00023315"/>
    </source>
</evidence>
<evidence type="ECO:0000313" key="13">
    <source>
        <dbReference type="Proteomes" id="UP000027361"/>
    </source>
</evidence>
<dbReference type="OrthoDB" id="60315at2759"/>
<keyword evidence="5 7" id="KW-0808">Transferase</keyword>
<dbReference type="STRING" id="1037660.A0A066VVZ6"/>
<dbReference type="PROSITE" id="PS00975">
    <property type="entry name" value="NMT_1"/>
    <property type="match status" value="1"/>
</dbReference>
<feature type="domain" description="Glycylpeptide N-tetradecanoyltransferase C-terminal" evidence="11">
    <location>
        <begin position="577"/>
        <end position="645"/>
    </location>
</feature>
<dbReference type="GeneID" id="25264778"/>
<feature type="compositionally biased region" description="Basic and acidic residues" evidence="9">
    <location>
        <begin position="27"/>
        <end position="43"/>
    </location>
</feature>
<dbReference type="FunCoup" id="A0A066VVZ6">
    <property type="interactions" value="578"/>
</dbReference>
<dbReference type="GO" id="GO:0005737">
    <property type="term" value="C:cytoplasm"/>
    <property type="evidence" value="ECO:0007669"/>
    <property type="project" value="TreeGrafter"/>
</dbReference>
<dbReference type="InterPro" id="IPR022676">
    <property type="entry name" value="NMT_N"/>
</dbReference>
<comment type="function">
    <text evidence="7">Adds a myristoyl group to the N-terminal glycine residue of certain cellular proteins.</text>
</comment>
<evidence type="ECO:0000256" key="1">
    <source>
        <dbReference type="ARBA" id="ARBA00009469"/>
    </source>
</evidence>
<organism evidence="12 13">
    <name type="scientific">Tilletiaria anomala (strain ATCC 24038 / CBS 436.72 / UBC 951)</name>
    <dbReference type="NCBI Taxonomy" id="1037660"/>
    <lineage>
        <taxon>Eukaryota</taxon>
        <taxon>Fungi</taxon>
        <taxon>Dikarya</taxon>
        <taxon>Basidiomycota</taxon>
        <taxon>Ustilaginomycotina</taxon>
        <taxon>Exobasidiomycetes</taxon>
        <taxon>Georgefischeriales</taxon>
        <taxon>Tilletiariaceae</taxon>
        <taxon>Tilletiaria</taxon>
    </lineage>
</organism>
<accession>A0A066VVZ6</accession>
<evidence type="ECO:0000256" key="4">
    <source>
        <dbReference type="ARBA" id="ARBA00022240"/>
    </source>
</evidence>
<dbReference type="InterPro" id="IPR000903">
    <property type="entry name" value="NMT"/>
</dbReference>
<evidence type="ECO:0000256" key="9">
    <source>
        <dbReference type="SAM" id="MobiDB-lite"/>
    </source>
</evidence>
<comment type="subunit">
    <text evidence="2">Monomer.</text>
</comment>
<keyword evidence="13" id="KW-1185">Reference proteome</keyword>
<dbReference type="Proteomes" id="UP000027361">
    <property type="component" value="Unassembled WGS sequence"/>
</dbReference>
<dbReference type="AlphaFoldDB" id="A0A066VVZ6"/>
<feature type="domain" description="Glycylpeptide N-tetradecanoyltransferase C-terminal" evidence="11">
    <location>
        <begin position="367"/>
        <end position="497"/>
    </location>
</feature>
<dbReference type="GO" id="GO:0004379">
    <property type="term" value="F:glycylpeptide N-tetradecanoyltransferase activity"/>
    <property type="evidence" value="ECO:0007669"/>
    <property type="project" value="UniProtKB-EC"/>
</dbReference>
<reference evidence="12 13" key="1">
    <citation type="submission" date="2014-05" db="EMBL/GenBank/DDBJ databases">
        <title>Draft genome sequence of a rare smut relative, Tilletiaria anomala UBC 951.</title>
        <authorList>
            <consortium name="DOE Joint Genome Institute"/>
            <person name="Toome M."/>
            <person name="Kuo A."/>
            <person name="Henrissat B."/>
            <person name="Lipzen A."/>
            <person name="Tritt A."/>
            <person name="Yoshinaga Y."/>
            <person name="Zane M."/>
            <person name="Barry K."/>
            <person name="Grigoriev I.V."/>
            <person name="Spatafora J.W."/>
            <person name="Aimea M.C."/>
        </authorList>
    </citation>
    <scope>NUCLEOTIDE SEQUENCE [LARGE SCALE GENOMIC DNA]</scope>
    <source>
        <strain evidence="12 13">UBC 951</strain>
    </source>
</reference>
<dbReference type="OMA" id="TRQCHLT"/>
<dbReference type="Gene3D" id="3.40.630.30">
    <property type="match status" value="2"/>
</dbReference>
<feature type="domain" description="Glycylpeptide N-tetradecanoyltransferase N-terminal" evidence="10">
    <location>
        <begin position="194"/>
        <end position="352"/>
    </location>
</feature>
<dbReference type="Pfam" id="PF01233">
    <property type="entry name" value="NMT"/>
    <property type="match status" value="1"/>
</dbReference>